<evidence type="ECO:0000256" key="1">
    <source>
        <dbReference type="SAM" id="MobiDB-lite"/>
    </source>
</evidence>
<proteinExistence type="predicted"/>
<feature type="compositionally biased region" description="Polar residues" evidence="1">
    <location>
        <begin position="35"/>
        <end position="47"/>
    </location>
</feature>
<evidence type="ECO:0000313" key="2">
    <source>
        <dbReference type="Proteomes" id="UP000035642"/>
    </source>
</evidence>
<accession>A0A0K0CTW9</accession>
<reference evidence="2" key="1">
    <citation type="submission" date="2012-09" db="EMBL/GenBank/DDBJ databases">
        <authorList>
            <person name="Martin A.A."/>
        </authorList>
    </citation>
    <scope>NUCLEOTIDE SEQUENCE</scope>
</reference>
<feature type="region of interest" description="Disordered" evidence="1">
    <location>
        <begin position="1"/>
        <end position="20"/>
    </location>
</feature>
<organism evidence="2 3">
    <name type="scientific">Angiostrongylus cantonensis</name>
    <name type="common">Rat lungworm</name>
    <dbReference type="NCBI Taxonomy" id="6313"/>
    <lineage>
        <taxon>Eukaryota</taxon>
        <taxon>Metazoa</taxon>
        <taxon>Ecdysozoa</taxon>
        <taxon>Nematoda</taxon>
        <taxon>Chromadorea</taxon>
        <taxon>Rhabditida</taxon>
        <taxon>Rhabditina</taxon>
        <taxon>Rhabditomorpha</taxon>
        <taxon>Strongyloidea</taxon>
        <taxon>Metastrongylidae</taxon>
        <taxon>Angiostrongylus</taxon>
    </lineage>
</organism>
<name>A0A0K0CTW9_ANGCA</name>
<feature type="compositionally biased region" description="Polar residues" evidence="1">
    <location>
        <begin position="92"/>
        <end position="119"/>
    </location>
</feature>
<reference evidence="3" key="2">
    <citation type="submission" date="2017-02" db="UniProtKB">
        <authorList>
            <consortium name="WormBaseParasite"/>
        </authorList>
    </citation>
    <scope>IDENTIFICATION</scope>
</reference>
<dbReference type="WBParaSite" id="ACAC_0000057801-mRNA-1">
    <property type="protein sequence ID" value="ACAC_0000057801-mRNA-1"/>
    <property type="gene ID" value="ACAC_0000057801"/>
</dbReference>
<protein>
    <submittedName>
        <fullName evidence="3">Uncharacterized protein</fullName>
    </submittedName>
</protein>
<feature type="region of interest" description="Disordered" evidence="1">
    <location>
        <begin position="35"/>
        <end position="135"/>
    </location>
</feature>
<feature type="compositionally biased region" description="Basic and acidic residues" evidence="1">
    <location>
        <begin position="63"/>
        <end position="75"/>
    </location>
</feature>
<keyword evidence="2" id="KW-1185">Reference proteome</keyword>
<dbReference type="Proteomes" id="UP000035642">
    <property type="component" value="Unassembled WGS sequence"/>
</dbReference>
<sequence length="203" mass="22879">MLRGRAACSRSPTETVHTECSDSLSTDRVYDRLTSDTSRQKISSNPNPYEEIPTMNTFHPTNKMKDGVRLRDDRTYTSCSTCPTESERDSTLTDGSWSEKSSTVSDSTVQNRRLLSTRSEPPPRYEPCPNYSRSLIRNRSDTNLETFQSTNHHPKVAPAQLPLRNMLSSSQRSLVHLYNPQMDTFGRIGNGVTSTKPVIETAM</sequence>
<dbReference type="AlphaFoldDB" id="A0A0K0CTW9"/>
<evidence type="ECO:0000313" key="3">
    <source>
        <dbReference type="WBParaSite" id="ACAC_0000057801-mRNA-1"/>
    </source>
</evidence>